<accession>A0A1W1UKX7</accession>
<evidence type="ECO:0000313" key="1">
    <source>
        <dbReference type="EMBL" id="SMB81394.1"/>
    </source>
</evidence>
<protein>
    <submittedName>
        <fullName evidence="1">Uncharacterized protein</fullName>
    </submittedName>
</protein>
<dbReference type="STRING" id="1122938.SAMN05660772_01833"/>
<dbReference type="RefSeq" id="WP_143933391.1">
    <property type="nucleotide sequence ID" value="NZ_FWWV01000006.1"/>
</dbReference>
<organism evidence="1 2">
    <name type="scientific">Pasteurella testudinis DSM 23072</name>
    <dbReference type="NCBI Taxonomy" id="1122938"/>
    <lineage>
        <taxon>Bacteria</taxon>
        <taxon>Pseudomonadati</taxon>
        <taxon>Pseudomonadota</taxon>
        <taxon>Gammaproteobacteria</taxon>
        <taxon>Pasteurellales</taxon>
        <taxon>Pasteurellaceae</taxon>
        <taxon>Pasteurella</taxon>
    </lineage>
</organism>
<name>A0A1W1UKX7_9PAST</name>
<dbReference type="EMBL" id="FWWV01000006">
    <property type="protein sequence ID" value="SMB81394.1"/>
    <property type="molecule type" value="Genomic_DNA"/>
</dbReference>
<evidence type="ECO:0000313" key="2">
    <source>
        <dbReference type="Proteomes" id="UP000192408"/>
    </source>
</evidence>
<proteinExistence type="predicted"/>
<dbReference type="AlphaFoldDB" id="A0A1W1UKX7"/>
<dbReference type="Proteomes" id="UP000192408">
    <property type="component" value="Unassembled WGS sequence"/>
</dbReference>
<keyword evidence="2" id="KW-1185">Reference proteome</keyword>
<reference evidence="2" key="1">
    <citation type="submission" date="2017-04" db="EMBL/GenBank/DDBJ databases">
        <authorList>
            <person name="Varghese N."/>
            <person name="Submissions S."/>
        </authorList>
    </citation>
    <scope>NUCLEOTIDE SEQUENCE [LARGE SCALE GENOMIC DNA]</scope>
    <source>
        <strain evidence="2">DSM 23072</strain>
    </source>
</reference>
<sequence length="86" mass="8866">MDAASSNAANINTARVNQYENNVDSLNRLIATTNAMKSGSASTLSGIAGNESARQQQAANAKAAKKQQTYSNVGMVAGLAMMGVML</sequence>
<gene>
    <name evidence="1" type="ORF">SAMN05660772_01833</name>
</gene>